<organism evidence="3 4">
    <name type="scientific">Renibacterium salmoninarum (strain ATCC 33209 / DSM 20767 / JCM 11484 / NBRC 15589 / NCIMB 2235)</name>
    <dbReference type="NCBI Taxonomy" id="288705"/>
    <lineage>
        <taxon>Bacteria</taxon>
        <taxon>Bacillati</taxon>
        <taxon>Actinomycetota</taxon>
        <taxon>Actinomycetes</taxon>
        <taxon>Micrococcales</taxon>
        <taxon>Micrococcaceae</taxon>
        <taxon>Renibacterium</taxon>
    </lineage>
</organism>
<protein>
    <submittedName>
        <fullName evidence="3">Conserved hypothetical membrane protein</fullName>
    </submittedName>
</protein>
<dbReference type="AlphaFoldDB" id="A9WKR7"/>
<dbReference type="PANTHER" id="PTHR35339">
    <property type="entry name" value="LINALOOL DEHYDRATASE_ISOMERASE DOMAIN-CONTAINING PROTEIN"/>
    <property type="match status" value="1"/>
</dbReference>
<dbReference type="Pfam" id="PF10022">
    <property type="entry name" value="DUF2264"/>
    <property type="match status" value="1"/>
</dbReference>
<sequence length="510" mass="54436">MGAAFSAREIISCRLVETPRKFGGLAEQLEAFPAMAEAFLHSVGEDTRGLTGARNVARVEGWYAGDGWYTDGPEHAFDYYNAWAIHPYLSAWYRLTDRQHSAEAERHTGRLNEFVAGFADFVADDGALLHFGRSLTYRTAALAALWCAVSADSNTSPTIAAGASRKLASSVRSRFVTEGVGVEQPLSLGWYGQHRGSCQSYSGFGSPFLAGIGFLGLALPADHPVWTDSEPEPQPPLDAVSSLPEVGWSLSRADGIFRMANHGSDHCWLSADSGQDPDDPHHAKFSYSSHTAPGTDAAWADNIDGQLALVDQNGLASRRCAIRGFRTDGALSGSVHLPQVNGKTLPGSAVLTLSILHGPHELRCHLVHGSAGYTVREGSFALAGNTPPTQQIQTTSVRLEQGLLRSSLLGIHGWEQAEVARYQGCNALGKHSAAAFLTAPGSSETSCYVALHSLTVERELPKTAAEVVAVKVSGSTVSWRWCDGPSGTIDIADFVPWDGILTQPIVAVTA</sequence>
<dbReference type="STRING" id="288705.RSal33209_0120"/>
<evidence type="ECO:0000259" key="2">
    <source>
        <dbReference type="Pfam" id="PF10022"/>
    </source>
</evidence>
<evidence type="ECO:0000256" key="1">
    <source>
        <dbReference type="SAM" id="MobiDB-lite"/>
    </source>
</evidence>
<dbReference type="HOGENOM" id="CLU_028269_0_0_11"/>
<dbReference type="KEGG" id="rsa:RSal33209_0120"/>
<reference evidence="4" key="1">
    <citation type="journal article" date="2008" name="J. Bacteriol.">
        <title>Genome sequence of the fish pathogen Renibacterium salmoninarum suggests reductive evolution away from an environmental Arthrobacter ancestor.</title>
        <authorList>
            <person name="Wiens G.D."/>
            <person name="Rockey D.D."/>
            <person name="Wu Z."/>
            <person name="Chang J."/>
            <person name="Levy R."/>
            <person name="Crane S."/>
            <person name="Chen D.S."/>
            <person name="Capri G.R."/>
            <person name="Burnett J.R."/>
            <person name="Sudheesh P.S."/>
            <person name="Schipma M.J."/>
            <person name="Burd H."/>
            <person name="Bhattacharyya A."/>
            <person name="Rhodes L.D."/>
            <person name="Kaul R."/>
            <person name="Strom M.S."/>
        </authorList>
    </citation>
    <scope>NUCLEOTIDE SEQUENCE [LARGE SCALE GENOMIC DNA]</scope>
    <source>
        <strain evidence="4">ATCC 33209 / DSM 20767 / JCM 11484 / NBRC 15589 / NCIMB 2235</strain>
    </source>
</reference>
<gene>
    <name evidence="3" type="ordered locus">RSal33209_0120</name>
</gene>
<feature type="domain" description="DUF2264" evidence="2">
    <location>
        <begin position="32"/>
        <end position="230"/>
    </location>
</feature>
<dbReference type="InterPro" id="IPR016624">
    <property type="entry name" value="UCP014753"/>
</dbReference>
<dbReference type="eggNOG" id="COG4289">
    <property type="taxonomic scope" value="Bacteria"/>
</dbReference>
<keyword evidence="4" id="KW-1185">Reference proteome</keyword>
<dbReference type="PANTHER" id="PTHR35339:SF4">
    <property type="entry name" value="LINALOOL DEHYDRATASE_ISOMERASE DOMAIN-CONTAINING PROTEIN"/>
    <property type="match status" value="1"/>
</dbReference>
<evidence type="ECO:0000313" key="4">
    <source>
        <dbReference type="Proteomes" id="UP000002007"/>
    </source>
</evidence>
<name>A9WKR7_RENSM</name>
<evidence type="ECO:0000313" key="3">
    <source>
        <dbReference type="EMBL" id="ABY21876.1"/>
    </source>
</evidence>
<dbReference type="InterPro" id="IPR049349">
    <property type="entry name" value="DUF2264_N"/>
</dbReference>
<feature type="region of interest" description="Disordered" evidence="1">
    <location>
        <begin position="270"/>
        <end position="289"/>
    </location>
</feature>
<dbReference type="Proteomes" id="UP000002007">
    <property type="component" value="Chromosome"/>
</dbReference>
<dbReference type="EMBL" id="CP000910">
    <property type="protein sequence ID" value="ABY21876.1"/>
    <property type="molecule type" value="Genomic_DNA"/>
</dbReference>
<accession>A9WKR7</accession>
<proteinExistence type="predicted"/>